<dbReference type="SMART" id="SM00567">
    <property type="entry name" value="EZ_HEAT"/>
    <property type="match status" value="6"/>
</dbReference>
<dbReference type="InterPro" id="IPR004155">
    <property type="entry name" value="PBS_lyase_HEAT"/>
</dbReference>
<accession>A0ABV6MQV0</accession>
<name>A0ABV6MQV0_9PSEU</name>
<evidence type="ECO:0000313" key="1">
    <source>
        <dbReference type="EMBL" id="MFC0542564.1"/>
    </source>
</evidence>
<protein>
    <submittedName>
        <fullName evidence="1">HEAT repeat domain-containing protein</fullName>
    </submittedName>
</protein>
<keyword evidence="2" id="KW-1185">Reference proteome</keyword>
<dbReference type="InterPro" id="IPR011989">
    <property type="entry name" value="ARM-like"/>
</dbReference>
<dbReference type="EMBL" id="JBHLUD010000004">
    <property type="protein sequence ID" value="MFC0542564.1"/>
    <property type="molecule type" value="Genomic_DNA"/>
</dbReference>
<dbReference type="InterPro" id="IPR016024">
    <property type="entry name" value="ARM-type_fold"/>
</dbReference>
<evidence type="ECO:0000313" key="2">
    <source>
        <dbReference type="Proteomes" id="UP001589810"/>
    </source>
</evidence>
<comment type="caution">
    <text evidence="1">The sequence shown here is derived from an EMBL/GenBank/DDBJ whole genome shotgun (WGS) entry which is preliminary data.</text>
</comment>
<sequence length="652" mass="69839">MGDILDDVDWSKLRHLNGTATDLPELLRACASRNPDTALAAIGELYDKLHHEGWEVTSAGAAALPWLAELATTFTTRHRKRVVELLEYQARAAMESPSGMVAEGWWPALDVARPKLLALLDDQDPVVRRKATLLVADGIHHPEAIAALRHRLAVENDRVTKADVVLALGAAYSWSGDEGAHADLIALLRDEDLQYRLAAVHALANTHPAVAAENVESVVKALMDSGVALWALSEWIDGEPSVMVNYTRHLLVGHPAAAAVLESAFDRRAARLAEDRARAEVVLPREIAPDLAARAATVANAVRVFSEWRKADAVLPLVGACLDDDDPTVRYRAAALLACLGRQAAQYVDQLLALSSDSTPYDQWKGITVGDAAVWALARQGHPGCLPALVERLSGDRLGFDVAHAYFGREVHRLAQPALSDILIPLRDNADVLLGPVVARRDRPFAPQLCEIVAAWESAEALPVLVDMLAEGKLRPLAAKAIGAIGVDAAGAADALRANASEPAVAWALWRTGVDRDRGIAELTGQVKDAATLALVADLGADAAGCVDAVRELAESADDRVRVEAVHALWRITGERRTAVLADLAEPSRPGQISAAGIVALRHLAAMGEPDDRVQAIARSIVDSARRIACHGGWRAFTEDEEIRAVATKILG</sequence>
<dbReference type="RefSeq" id="WP_273940981.1">
    <property type="nucleotide sequence ID" value="NZ_CP097263.1"/>
</dbReference>
<dbReference type="Gene3D" id="1.25.10.10">
    <property type="entry name" value="Leucine-rich Repeat Variant"/>
    <property type="match status" value="3"/>
</dbReference>
<proteinExistence type="predicted"/>
<reference evidence="1 2" key="1">
    <citation type="submission" date="2024-09" db="EMBL/GenBank/DDBJ databases">
        <authorList>
            <person name="Sun Q."/>
            <person name="Mori K."/>
        </authorList>
    </citation>
    <scope>NUCLEOTIDE SEQUENCE [LARGE SCALE GENOMIC DNA]</scope>
    <source>
        <strain evidence="1 2">TBRC 1432</strain>
    </source>
</reference>
<organism evidence="1 2">
    <name type="scientific">Kutzneria chonburiensis</name>
    <dbReference type="NCBI Taxonomy" id="1483604"/>
    <lineage>
        <taxon>Bacteria</taxon>
        <taxon>Bacillati</taxon>
        <taxon>Actinomycetota</taxon>
        <taxon>Actinomycetes</taxon>
        <taxon>Pseudonocardiales</taxon>
        <taxon>Pseudonocardiaceae</taxon>
        <taxon>Kutzneria</taxon>
    </lineage>
</organism>
<dbReference type="SUPFAM" id="SSF48371">
    <property type="entry name" value="ARM repeat"/>
    <property type="match status" value="2"/>
</dbReference>
<gene>
    <name evidence="1" type="ORF">ACFFH7_13785</name>
</gene>
<dbReference type="Pfam" id="PF13646">
    <property type="entry name" value="HEAT_2"/>
    <property type="match status" value="1"/>
</dbReference>
<dbReference type="Proteomes" id="UP001589810">
    <property type="component" value="Unassembled WGS sequence"/>
</dbReference>